<evidence type="ECO:0000313" key="3">
    <source>
        <dbReference type="Proteomes" id="UP000028582"/>
    </source>
</evidence>
<proteinExistence type="predicted"/>
<dbReference type="Proteomes" id="UP000028582">
    <property type="component" value="Unassembled WGS sequence"/>
</dbReference>
<feature type="coiled-coil region" evidence="1">
    <location>
        <begin position="75"/>
        <end position="102"/>
    </location>
</feature>
<comment type="caution">
    <text evidence="2">The sequence shown here is derived from an EMBL/GenBank/DDBJ whole genome shotgun (WGS) entry which is preliminary data.</text>
</comment>
<dbReference type="EMBL" id="ANJA01000702">
    <property type="protein sequence ID" value="ETO82413.1"/>
    <property type="molecule type" value="Genomic_DNA"/>
</dbReference>
<protein>
    <submittedName>
        <fullName evidence="2">Uncharacterized protein</fullName>
    </submittedName>
</protein>
<accession>A0A081AU52</accession>
<evidence type="ECO:0000313" key="2">
    <source>
        <dbReference type="EMBL" id="ETO82413.1"/>
    </source>
</evidence>
<dbReference type="AlphaFoldDB" id="A0A081AU52"/>
<keyword evidence="1" id="KW-0175">Coiled coil</keyword>
<evidence type="ECO:0000256" key="1">
    <source>
        <dbReference type="SAM" id="Coils"/>
    </source>
</evidence>
<gene>
    <name evidence="2" type="ORF">F444_03441</name>
</gene>
<sequence>MNTSSFSESEMPRLSAIFEFLDTLDIDFTNSESANEMKHLETKTLPKKPTRTIINHERERVPYSTGLQRRKRAETRKLRIEAKVLTAQLAQLKRRRQEHIKNASALSSGIQRQHMINWRSVAAVACEQRQIAERINCELKAIMADQDSVRSSVLQVLVKTNAINVRSAPEQLHLDPIPLFQQNFCEEITEELVNKLKSLYNEKSRVFSVVDTSTLVSYRCQTSPLLNCMEITSSTPMTYSVHETGDWLWSYIITTRKNAVNSVGYIDKTMQGPLDMTGVLSRREGLQILNNVSAFRRFNEGDQIFVVGSAMWFLPSAGLVLQDNNWTVISPSPTNPEYKCVVRNCYKLEATPVSAANTQTQKATLDLVGNRMRIIIQSMQDTLLGHDERSSTYTC</sequence>
<reference evidence="2 3" key="1">
    <citation type="submission" date="2013-11" db="EMBL/GenBank/DDBJ databases">
        <title>The Genome Sequence of Phytophthora parasitica P1976.</title>
        <authorList>
            <consortium name="The Broad Institute Genomics Platform"/>
            <person name="Russ C."/>
            <person name="Tyler B."/>
            <person name="Panabieres F."/>
            <person name="Shan W."/>
            <person name="Tripathy S."/>
            <person name="Grunwald N."/>
            <person name="Machado M."/>
            <person name="Johnson C.S."/>
            <person name="Walker B."/>
            <person name="Young S."/>
            <person name="Zeng Q."/>
            <person name="Gargeya S."/>
            <person name="Fitzgerald M."/>
            <person name="Haas B."/>
            <person name="Abouelleil A."/>
            <person name="Allen A.W."/>
            <person name="Alvarado L."/>
            <person name="Arachchi H.M."/>
            <person name="Berlin A.M."/>
            <person name="Chapman S.B."/>
            <person name="Gainer-Dewar J."/>
            <person name="Goldberg J."/>
            <person name="Griggs A."/>
            <person name="Gujja S."/>
            <person name="Hansen M."/>
            <person name="Howarth C."/>
            <person name="Imamovic A."/>
            <person name="Ireland A."/>
            <person name="Larimer J."/>
            <person name="McCowan C."/>
            <person name="Murphy C."/>
            <person name="Pearson M."/>
            <person name="Poon T.W."/>
            <person name="Priest M."/>
            <person name="Roberts A."/>
            <person name="Saif S."/>
            <person name="Shea T."/>
            <person name="Sisk P."/>
            <person name="Sykes S."/>
            <person name="Wortman J."/>
            <person name="Nusbaum C."/>
            <person name="Birren B."/>
        </authorList>
    </citation>
    <scope>NUCLEOTIDE SEQUENCE [LARGE SCALE GENOMIC DNA]</scope>
    <source>
        <strain evidence="2 3">P1976</strain>
    </source>
</reference>
<name>A0A081AU52_PHYNI</name>
<organism evidence="2 3">
    <name type="scientific">Phytophthora nicotianae P1976</name>
    <dbReference type="NCBI Taxonomy" id="1317066"/>
    <lineage>
        <taxon>Eukaryota</taxon>
        <taxon>Sar</taxon>
        <taxon>Stramenopiles</taxon>
        <taxon>Oomycota</taxon>
        <taxon>Peronosporomycetes</taxon>
        <taxon>Peronosporales</taxon>
        <taxon>Peronosporaceae</taxon>
        <taxon>Phytophthora</taxon>
    </lineage>
</organism>